<reference evidence="3 4" key="1">
    <citation type="submission" date="2023-11" db="EMBL/GenBank/DDBJ databases">
        <title>MicrobeMod: A computational toolkit for identifying prokaryotic methylation and restriction-modification with nanopore sequencing.</title>
        <authorList>
            <person name="Crits-Christoph A."/>
            <person name="Kang S.C."/>
            <person name="Lee H."/>
            <person name="Ostrov N."/>
        </authorList>
    </citation>
    <scope>NUCLEOTIDE SEQUENCE [LARGE SCALE GENOMIC DNA]</scope>
    <source>
        <strain evidence="3 4">ATCC 29145</strain>
    </source>
</reference>
<dbReference type="Pfam" id="PF13609">
    <property type="entry name" value="Porin_4"/>
    <property type="match status" value="1"/>
</dbReference>
<dbReference type="Gene3D" id="2.40.160.10">
    <property type="entry name" value="Porin"/>
    <property type="match status" value="1"/>
</dbReference>
<evidence type="ECO:0000259" key="2">
    <source>
        <dbReference type="Pfam" id="PF13609"/>
    </source>
</evidence>
<gene>
    <name evidence="3" type="ORF">SIM66_11235</name>
</gene>
<sequence length="394" mass="41318">MTTPMNAFSLRAAALAGTAFAALTSAPALAEPSFDLILGGDAYFQGAYIRQQQDEGLRSREFANRYRLVVTPTATADNGLTYGARLRIVAGNGDPTVSTRNIENDRAFLFANGAFGTIQAGVINGLSDEYGMIGPNVEGVAGSPDSNGILFLNGSTTFGALPLAATSLRTLIAYDTGTKFVYITPSFGGLSAAVSYMPRSGDSNTSVNRRTTDALGDLLSFRDVVEAGAAFQTAVGDFSVEGSAFYATGKAVRQTDGVVSQSFEDLNSVHVGANVGYGPVKVGASYAYSGDSGYAEGLAQTRAQQNWIFGAQYSTGPLLFAANYLRALGNDSATMSTPSKADIWQGGITWTVAPGFTTGLEYDYVQSALQAARPDGGDLKDRAHIVMLDTRLAF</sequence>
<keyword evidence="4" id="KW-1185">Reference proteome</keyword>
<feature type="signal peptide" evidence="1">
    <location>
        <begin position="1"/>
        <end position="21"/>
    </location>
</feature>
<dbReference type="SUPFAM" id="SSF56935">
    <property type="entry name" value="Porins"/>
    <property type="match status" value="1"/>
</dbReference>
<feature type="chain" id="PRO_5045175423" evidence="1">
    <location>
        <begin position="22"/>
        <end position="394"/>
    </location>
</feature>
<dbReference type="GeneID" id="56451587"/>
<accession>A0ABU4P1W0</accession>
<feature type="domain" description="Porin" evidence="2">
    <location>
        <begin position="18"/>
        <end position="366"/>
    </location>
</feature>
<organism evidence="3 4">
    <name type="scientific">Azospirillum brasilense</name>
    <dbReference type="NCBI Taxonomy" id="192"/>
    <lineage>
        <taxon>Bacteria</taxon>
        <taxon>Pseudomonadati</taxon>
        <taxon>Pseudomonadota</taxon>
        <taxon>Alphaproteobacteria</taxon>
        <taxon>Rhodospirillales</taxon>
        <taxon>Azospirillaceae</taxon>
        <taxon>Azospirillum</taxon>
    </lineage>
</organism>
<evidence type="ECO:0000313" key="4">
    <source>
        <dbReference type="Proteomes" id="UP001277471"/>
    </source>
</evidence>
<comment type="caution">
    <text evidence="3">The sequence shown here is derived from an EMBL/GenBank/DDBJ whole genome shotgun (WGS) entry which is preliminary data.</text>
</comment>
<dbReference type="EMBL" id="JAWXYC010000003">
    <property type="protein sequence ID" value="MDX5951765.1"/>
    <property type="molecule type" value="Genomic_DNA"/>
</dbReference>
<evidence type="ECO:0000313" key="3">
    <source>
        <dbReference type="EMBL" id="MDX5951765.1"/>
    </source>
</evidence>
<protein>
    <submittedName>
        <fullName evidence="3">Porin</fullName>
    </submittedName>
</protein>
<evidence type="ECO:0000256" key="1">
    <source>
        <dbReference type="SAM" id="SignalP"/>
    </source>
</evidence>
<dbReference type="RefSeq" id="WP_236778261.1">
    <property type="nucleotide sequence ID" value="NZ_CP012915.1"/>
</dbReference>
<dbReference type="Proteomes" id="UP001277471">
    <property type="component" value="Unassembled WGS sequence"/>
</dbReference>
<dbReference type="InterPro" id="IPR023614">
    <property type="entry name" value="Porin_dom_sf"/>
</dbReference>
<keyword evidence="1" id="KW-0732">Signal</keyword>
<name>A0ABU4P1W0_AZOBR</name>
<dbReference type="InterPro" id="IPR033900">
    <property type="entry name" value="Gram_neg_porin_domain"/>
</dbReference>
<proteinExistence type="predicted"/>